<reference evidence="7 8" key="1">
    <citation type="submission" date="2024-02" db="EMBL/GenBank/DDBJ databases">
        <title>Genome analysis and characterization of Microbaculum marinisediminis sp. nov., isolated from marine sediment.</title>
        <authorList>
            <person name="Du Z.-J."/>
            <person name="Ye Y.-Q."/>
            <person name="Zhang Z.-R."/>
            <person name="Yuan S.-M."/>
            <person name="Zhang X.-Y."/>
        </authorList>
    </citation>
    <scope>NUCLEOTIDE SEQUENCE [LARGE SCALE GENOMIC DNA]</scope>
    <source>
        <strain evidence="7 8">SDUM1044001</strain>
    </source>
</reference>
<comment type="catalytic activity">
    <reaction evidence="1">
        <text>ATP + H2O = AMP + diphosphate + H(+)</text>
        <dbReference type="Rhea" id="RHEA:14245"/>
        <dbReference type="ChEBI" id="CHEBI:15377"/>
        <dbReference type="ChEBI" id="CHEBI:15378"/>
        <dbReference type="ChEBI" id="CHEBI:30616"/>
        <dbReference type="ChEBI" id="CHEBI:33019"/>
        <dbReference type="ChEBI" id="CHEBI:456215"/>
        <dbReference type="EC" id="3.6.1.8"/>
    </reaction>
</comment>
<keyword evidence="7" id="KW-0378">Hydrolase</keyword>
<evidence type="ECO:0000259" key="6">
    <source>
        <dbReference type="Pfam" id="PF03819"/>
    </source>
</evidence>
<proteinExistence type="inferred from homology"/>
<dbReference type="Proteomes" id="UP001378188">
    <property type="component" value="Unassembled WGS sequence"/>
</dbReference>
<dbReference type="NCBIfam" id="TIGR00444">
    <property type="entry name" value="mazG"/>
    <property type="match status" value="1"/>
</dbReference>
<dbReference type="Pfam" id="PF01503">
    <property type="entry name" value="PRA-PH"/>
    <property type="match status" value="1"/>
</dbReference>
<dbReference type="InterPro" id="IPR048011">
    <property type="entry name" value="NTP-PPase_MazG-like_C"/>
</dbReference>
<evidence type="ECO:0000256" key="5">
    <source>
        <dbReference type="SAM" id="MobiDB-lite"/>
    </source>
</evidence>
<dbReference type="GO" id="GO:0046052">
    <property type="term" value="P:UTP catabolic process"/>
    <property type="evidence" value="ECO:0007669"/>
    <property type="project" value="TreeGrafter"/>
</dbReference>
<dbReference type="GO" id="GO:0046047">
    <property type="term" value="P:TTP catabolic process"/>
    <property type="evidence" value="ECO:0007669"/>
    <property type="project" value="TreeGrafter"/>
</dbReference>
<feature type="domain" description="NTP pyrophosphohydrolase MazG-like" evidence="6">
    <location>
        <begin position="31"/>
        <end position="103"/>
    </location>
</feature>
<evidence type="ECO:0000313" key="7">
    <source>
        <dbReference type="EMBL" id="MEJ8573201.1"/>
    </source>
</evidence>
<evidence type="ECO:0000313" key="8">
    <source>
        <dbReference type="Proteomes" id="UP001378188"/>
    </source>
</evidence>
<dbReference type="GO" id="GO:0046081">
    <property type="term" value="P:dUTP catabolic process"/>
    <property type="evidence" value="ECO:0007669"/>
    <property type="project" value="TreeGrafter"/>
</dbReference>
<dbReference type="Pfam" id="PF03819">
    <property type="entry name" value="MazG"/>
    <property type="match status" value="1"/>
</dbReference>
<evidence type="ECO:0000256" key="2">
    <source>
        <dbReference type="ARBA" id="ARBA00061115"/>
    </source>
</evidence>
<accession>A0AAW9S0P7</accession>
<dbReference type="RefSeq" id="WP_340330902.1">
    <property type="nucleotide sequence ID" value="NZ_JAZHOF010000007.1"/>
</dbReference>
<feature type="region of interest" description="Disordered" evidence="5">
    <location>
        <begin position="263"/>
        <end position="289"/>
    </location>
</feature>
<organism evidence="7 8">
    <name type="scientific">Microbaculum marinum</name>
    <dbReference type="NCBI Taxonomy" id="1764581"/>
    <lineage>
        <taxon>Bacteria</taxon>
        <taxon>Pseudomonadati</taxon>
        <taxon>Pseudomonadota</taxon>
        <taxon>Alphaproteobacteria</taxon>
        <taxon>Hyphomicrobiales</taxon>
        <taxon>Tepidamorphaceae</taxon>
        <taxon>Microbaculum</taxon>
    </lineage>
</organism>
<dbReference type="InterPro" id="IPR021130">
    <property type="entry name" value="PRib-ATP_PPHydrolase-like"/>
</dbReference>
<protein>
    <recommendedName>
        <fullName evidence="4">Nucleoside triphosphate pyrophosphohydrolase</fullName>
        <ecNumber evidence="3">3.6.1.8</ecNumber>
    </recommendedName>
</protein>
<comment type="similarity">
    <text evidence="2">Belongs to the nucleoside triphosphate pyrophosphohydrolase family.</text>
</comment>
<dbReference type="CDD" id="cd11528">
    <property type="entry name" value="NTP-PPase_MazG_Nterm"/>
    <property type="match status" value="1"/>
</dbReference>
<dbReference type="CDD" id="cd11529">
    <property type="entry name" value="NTP-PPase_MazG_Cterm"/>
    <property type="match status" value="1"/>
</dbReference>
<dbReference type="FunFam" id="1.10.287.1080:FF:000003">
    <property type="entry name" value="Nucleoside triphosphate pyrophosphohydrolase"/>
    <property type="match status" value="1"/>
</dbReference>
<dbReference type="NCBIfam" id="NF007113">
    <property type="entry name" value="PRK09562.1"/>
    <property type="match status" value="1"/>
</dbReference>
<gene>
    <name evidence="7" type="primary">mazG</name>
    <name evidence="7" type="ORF">V3328_17040</name>
</gene>
<dbReference type="InterPro" id="IPR011551">
    <property type="entry name" value="NTP_PyrPHydrolase_MazG"/>
</dbReference>
<evidence type="ECO:0000256" key="3">
    <source>
        <dbReference type="ARBA" id="ARBA00066372"/>
    </source>
</evidence>
<dbReference type="EMBL" id="JAZHOF010000007">
    <property type="protein sequence ID" value="MEJ8573201.1"/>
    <property type="molecule type" value="Genomic_DNA"/>
</dbReference>
<dbReference type="PANTHER" id="PTHR30522:SF0">
    <property type="entry name" value="NUCLEOSIDE TRIPHOSPHATE PYROPHOSPHOHYDROLASE"/>
    <property type="match status" value="1"/>
</dbReference>
<dbReference type="Gene3D" id="1.10.287.1080">
    <property type="entry name" value="MazG-like"/>
    <property type="match status" value="2"/>
</dbReference>
<dbReference type="GO" id="GO:0006203">
    <property type="term" value="P:dGTP catabolic process"/>
    <property type="evidence" value="ECO:0007669"/>
    <property type="project" value="TreeGrafter"/>
</dbReference>
<dbReference type="SUPFAM" id="SSF101386">
    <property type="entry name" value="all-alpha NTP pyrophosphatases"/>
    <property type="match status" value="2"/>
</dbReference>
<dbReference type="GO" id="GO:0047693">
    <property type="term" value="F:ATP diphosphatase activity"/>
    <property type="evidence" value="ECO:0007669"/>
    <property type="project" value="UniProtKB-EC"/>
</dbReference>
<evidence type="ECO:0000256" key="4">
    <source>
        <dbReference type="ARBA" id="ARBA00074799"/>
    </source>
</evidence>
<keyword evidence="8" id="KW-1185">Reference proteome</keyword>
<dbReference type="PANTHER" id="PTHR30522">
    <property type="entry name" value="NUCLEOSIDE TRIPHOSPHATE PYROPHOSPHOHYDROLASE"/>
    <property type="match status" value="1"/>
</dbReference>
<dbReference type="GO" id="GO:0006950">
    <property type="term" value="P:response to stress"/>
    <property type="evidence" value="ECO:0007669"/>
    <property type="project" value="UniProtKB-ARBA"/>
</dbReference>
<dbReference type="GO" id="GO:0046061">
    <property type="term" value="P:dATP catabolic process"/>
    <property type="evidence" value="ECO:0007669"/>
    <property type="project" value="TreeGrafter"/>
</dbReference>
<dbReference type="AlphaFoldDB" id="A0AAW9S0P7"/>
<dbReference type="FunFam" id="1.10.287.1080:FF:000001">
    <property type="entry name" value="Nucleoside triphosphate pyrophosphohydrolase"/>
    <property type="match status" value="1"/>
</dbReference>
<dbReference type="InterPro" id="IPR004518">
    <property type="entry name" value="MazG-like_dom"/>
</dbReference>
<comment type="caution">
    <text evidence="7">The sequence shown here is derived from an EMBL/GenBank/DDBJ whole genome shotgun (WGS) entry which is preliminary data.</text>
</comment>
<dbReference type="EC" id="3.6.1.8" evidence="3"/>
<evidence type="ECO:0000256" key="1">
    <source>
        <dbReference type="ARBA" id="ARBA00052141"/>
    </source>
</evidence>
<dbReference type="InterPro" id="IPR048015">
    <property type="entry name" value="NTP-PPase_MazG-like_N"/>
</dbReference>
<name>A0AAW9S0P7_9HYPH</name>
<dbReference type="GO" id="GO:0046076">
    <property type="term" value="P:dTTP catabolic process"/>
    <property type="evidence" value="ECO:0007669"/>
    <property type="project" value="TreeGrafter"/>
</dbReference>
<sequence>MRASRDVHTLLEIMAALRTPVIGCPWDLEQDFGTIAPYTIEEAYEVADAIERGDMHDLCDELGDLLLQVVFHARLGEEQDAFDFGDVVQAISEKMIRRHPHVFGSVDATTPEAVKRNWDDIKAEEKVARAARNGTQPEPPSVLDDIPLALPALQRAVKLQKRAARIGFDWDSAEQVFDKIDEEILELRTALSGRDTEAVSDEIGDLLFTVANLARHAGVDPEAALRGTNDKFRRRFRHVEDRAAAADCALESTPLAQMEAWWNEAKATESAGPGETTPLPPTSHERSVD</sequence>